<feature type="modified residue" description="N6-(pyridoxal phosphate)lysine" evidence="8 9">
    <location>
        <position position="292"/>
    </location>
</feature>
<name>A0A7X2TNG4_9FIRM</name>
<comment type="subcellular location">
    <subcellularLocation>
        <location evidence="8">Cytoplasm</location>
    </subcellularLocation>
</comment>
<dbReference type="GO" id="GO:0004125">
    <property type="term" value="F:L-seryl-tRNA(Sec) selenium transferase activity"/>
    <property type="evidence" value="ECO:0007669"/>
    <property type="project" value="UniProtKB-UniRule"/>
</dbReference>
<evidence type="ECO:0000256" key="9">
    <source>
        <dbReference type="PIRSR" id="PIRSR618319-50"/>
    </source>
</evidence>
<evidence type="ECO:0000256" key="5">
    <source>
        <dbReference type="ARBA" id="ARBA00022917"/>
    </source>
</evidence>
<evidence type="ECO:0000256" key="8">
    <source>
        <dbReference type="HAMAP-Rule" id="MF_00423"/>
    </source>
</evidence>
<organism evidence="11 12">
    <name type="scientific">Bilifractor porci</name>
    <dbReference type="NCBI Taxonomy" id="2606636"/>
    <lineage>
        <taxon>Bacteria</taxon>
        <taxon>Bacillati</taxon>
        <taxon>Bacillota</taxon>
        <taxon>Clostridia</taxon>
        <taxon>Lachnospirales</taxon>
        <taxon>Lachnospiraceae</taxon>
        <taxon>Bilifractor</taxon>
    </lineage>
</organism>
<dbReference type="InterPro" id="IPR004534">
    <property type="entry name" value="SelA_trans"/>
</dbReference>
<dbReference type="UniPathway" id="UPA00906">
    <property type="reaction ID" value="UER00896"/>
</dbReference>
<evidence type="ECO:0000259" key="10">
    <source>
        <dbReference type="Pfam" id="PF12390"/>
    </source>
</evidence>
<dbReference type="Gene3D" id="3.40.640.10">
    <property type="entry name" value="Type I PLP-dependent aspartate aminotransferase-like (Major domain)"/>
    <property type="match status" value="1"/>
</dbReference>
<dbReference type="InterPro" id="IPR018319">
    <property type="entry name" value="SelA-like"/>
</dbReference>
<dbReference type="EC" id="2.9.1.1" evidence="8"/>
<dbReference type="GO" id="GO:0001717">
    <property type="term" value="P:conversion of seryl-tRNAsec to selenocys-tRNAsec"/>
    <property type="evidence" value="ECO:0007669"/>
    <property type="project" value="UniProtKB-UniRule"/>
</dbReference>
<dbReference type="PANTHER" id="PTHR32328:SF0">
    <property type="entry name" value="L-SERYL-TRNA(SEC) SELENIUM TRANSFERASE"/>
    <property type="match status" value="1"/>
</dbReference>
<sequence length="484" mass="52956">MRQELLRQIPKIDVLLQDERLRQVIEKYGRTRTADVLRTVTGEIRGAVLSGEETTVPDADEILRMALCRLEENPACSLRPVINGTGIILHTNLGRAPLSERALRAVEAAAGGYSNLEYRLDSGSRGSRHDHVTEILRELCGTEDAMVVNNNAAAVLLSVAALARGKEVLVSRGELIEIGGSFRIPDVCEQSGAVLREVGTTNRTRLADYQGALNEETGAVFKAHTSNYRIVGFTEETSLEELSGLALENGIPLIYDMGSGLFEGLERYGIEEPDILHAQKAGADVITFSGDKLLGAAQAGLIVGRKQYIERMKRHPLARALRVDKMTLAALEATLYEYRDRNQARREIPVLRMISESPEALRKKAEALCARLAGTAGSGRLTFAVEPCRDRTGGGSAPLNALEGYAVTVRLDTGGSEDISVPEKKCMSCTGIHTLEDLEKALRLAEFPLIARITQDRLWISVRTLLAGDEEKIAEDFEKISRLP</sequence>
<dbReference type="HAMAP" id="MF_00423">
    <property type="entry name" value="SelA"/>
    <property type="match status" value="1"/>
</dbReference>
<comment type="pathway">
    <text evidence="8">Aminoacyl-tRNA biosynthesis; selenocysteinyl-tRNA(Sec) biosynthesis; selenocysteinyl-tRNA(Sec) from L-seryl-tRNA(Sec) (bacterial route): step 1/1.</text>
</comment>
<keyword evidence="6 8" id="KW-0711">Selenium</keyword>
<evidence type="ECO:0000256" key="6">
    <source>
        <dbReference type="ARBA" id="ARBA00023266"/>
    </source>
</evidence>
<dbReference type="GO" id="GO:0005737">
    <property type="term" value="C:cytoplasm"/>
    <property type="evidence" value="ECO:0007669"/>
    <property type="project" value="UniProtKB-SubCell"/>
</dbReference>
<evidence type="ECO:0000256" key="1">
    <source>
        <dbReference type="ARBA" id="ARBA00001933"/>
    </source>
</evidence>
<dbReference type="Proteomes" id="UP000466864">
    <property type="component" value="Unassembled WGS sequence"/>
</dbReference>
<comment type="cofactor">
    <cofactor evidence="1 8 9">
        <name>pyridoxal 5'-phosphate</name>
        <dbReference type="ChEBI" id="CHEBI:597326"/>
    </cofactor>
</comment>
<dbReference type="RefSeq" id="WP_154457308.1">
    <property type="nucleotide sequence ID" value="NZ_VUMV01000002.1"/>
</dbReference>
<gene>
    <name evidence="8" type="primary">selA</name>
    <name evidence="11" type="ORF">FYJ60_04160</name>
</gene>
<evidence type="ECO:0000256" key="2">
    <source>
        <dbReference type="ARBA" id="ARBA00022490"/>
    </source>
</evidence>
<dbReference type="Gene3D" id="3.90.1150.180">
    <property type="match status" value="1"/>
</dbReference>
<reference evidence="11 12" key="1">
    <citation type="submission" date="2019-08" db="EMBL/GenBank/DDBJ databases">
        <title>In-depth cultivation of the pig gut microbiome towards novel bacterial diversity and tailored functional studies.</title>
        <authorList>
            <person name="Wylensek D."/>
            <person name="Hitch T.C.A."/>
            <person name="Clavel T."/>
        </authorList>
    </citation>
    <scope>NUCLEOTIDE SEQUENCE [LARGE SCALE GENOMIC DNA]</scope>
    <source>
        <strain evidence="11 12">Oil+RF-744-WCA-WT-13</strain>
    </source>
</reference>
<keyword evidence="5 8" id="KW-0648">Protein biosynthesis</keyword>
<dbReference type="InterPro" id="IPR015424">
    <property type="entry name" value="PyrdxlP-dep_Trfase"/>
</dbReference>
<dbReference type="GO" id="GO:0001514">
    <property type="term" value="P:selenocysteine incorporation"/>
    <property type="evidence" value="ECO:0007669"/>
    <property type="project" value="UniProtKB-UniRule"/>
</dbReference>
<evidence type="ECO:0000313" key="11">
    <source>
        <dbReference type="EMBL" id="MST81505.1"/>
    </source>
</evidence>
<evidence type="ECO:0000313" key="12">
    <source>
        <dbReference type="Proteomes" id="UP000466864"/>
    </source>
</evidence>
<evidence type="ECO:0000256" key="3">
    <source>
        <dbReference type="ARBA" id="ARBA00022679"/>
    </source>
</evidence>
<feature type="domain" description="L-seryl-tRNA selenium transferase N-terminal" evidence="10">
    <location>
        <begin position="6"/>
        <end position="45"/>
    </location>
</feature>
<dbReference type="PANTHER" id="PTHR32328">
    <property type="entry name" value="L-SERYL-TRNA(SEC) SELENIUM TRANSFERASE"/>
    <property type="match status" value="1"/>
</dbReference>
<keyword evidence="4 8" id="KW-0663">Pyridoxal phosphate</keyword>
<accession>A0A7X2TNG4</accession>
<keyword evidence="12" id="KW-1185">Reference proteome</keyword>
<dbReference type="NCBIfam" id="TIGR00474">
    <property type="entry name" value="selA"/>
    <property type="match status" value="1"/>
</dbReference>
<dbReference type="Pfam" id="PF12390">
    <property type="entry name" value="Se-cys_synth_N"/>
    <property type="match status" value="1"/>
</dbReference>
<keyword evidence="2 8" id="KW-0963">Cytoplasm</keyword>
<dbReference type="InterPro" id="IPR025862">
    <property type="entry name" value="SelA_trans_N_dom"/>
</dbReference>
<comment type="caution">
    <text evidence="11">The sequence shown here is derived from an EMBL/GenBank/DDBJ whole genome shotgun (WGS) entry which is preliminary data.</text>
</comment>
<comment type="catalytic activity">
    <reaction evidence="8">
        <text>L-seryl-tRNA(Sec) + selenophosphate + H(+) = L-selenocysteinyl-tRNA(Sec) + phosphate</text>
        <dbReference type="Rhea" id="RHEA:22728"/>
        <dbReference type="Rhea" id="RHEA-COMP:9742"/>
        <dbReference type="Rhea" id="RHEA-COMP:9743"/>
        <dbReference type="ChEBI" id="CHEBI:15378"/>
        <dbReference type="ChEBI" id="CHEBI:16144"/>
        <dbReference type="ChEBI" id="CHEBI:43474"/>
        <dbReference type="ChEBI" id="CHEBI:78533"/>
        <dbReference type="ChEBI" id="CHEBI:78573"/>
        <dbReference type="EC" id="2.9.1.1"/>
    </reaction>
</comment>
<dbReference type="Pfam" id="PF03841">
    <property type="entry name" value="SelA"/>
    <property type="match status" value="1"/>
</dbReference>
<keyword evidence="3 8" id="KW-0808">Transferase</keyword>
<dbReference type="InterPro" id="IPR015421">
    <property type="entry name" value="PyrdxlP-dep_Trfase_major"/>
</dbReference>
<protein>
    <recommendedName>
        <fullName evidence="8">L-seryl-tRNA(Sec) selenium transferase</fullName>
        <ecNumber evidence="8">2.9.1.1</ecNumber>
    </recommendedName>
    <alternativeName>
        <fullName evidence="8">Selenocysteine synthase</fullName>
        <shortName evidence="8">Sec synthase</shortName>
    </alternativeName>
    <alternativeName>
        <fullName evidence="8">Selenocysteinyl-tRNA(Sec) synthase</fullName>
    </alternativeName>
</protein>
<evidence type="ECO:0000256" key="4">
    <source>
        <dbReference type="ARBA" id="ARBA00022898"/>
    </source>
</evidence>
<proteinExistence type="inferred from homology"/>
<dbReference type="EMBL" id="VUMV01000002">
    <property type="protein sequence ID" value="MST81505.1"/>
    <property type="molecule type" value="Genomic_DNA"/>
</dbReference>
<comment type="function">
    <text evidence="8">Converts seryl-tRNA(Sec) to selenocysteinyl-tRNA(Sec) required for selenoprotein biosynthesis.</text>
</comment>
<comment type="similarity">
    <text evidence="7 8">Belongs to the SelA family.</text>
</comment>
<dbReference type="AlphaFoldDB" id="A0A7X2TNG4"/>
<dbReference type="SUPFAM" id="SSF53383">
    <property type="entry name" value="PLP-dependent transferases"/>
    <property type="match status" value="1"/>
</dbReference>
<evidence type="ECO:0000256" key="7">
    <source>
        <dbReference type="ARBA" id="ARBA00044507"/>
    </source>
</evidence>